<sequence>MERRSFTDDLYNDLGGSCLSADTGGDAIFCAQPRMESVQSVPSWSYVPQPGVRRGSFNGYGRERSAPQGGNSMAHAPLHSRGFREGSAMACANIWGSPPDLPWQLSQPRAGMMPHISPVPVGRTTGGGCSNHPTPHDQLSAELSAMGGGRVLQGASPTIGMLSIVGAAQAPRNSEVHQRRMPIDVQARGVDSSSPDLFCATDSRGYRQWHEEGRSDARTGFSGNTAGETGEAVVEGTTMGNRGESAEKDDDDGTISAAPDKIDEGVGDRTKPPPAGGRKRKGGSSPRQPKKNNPWSLEERLDLAKFASEDDALMADAEGAQACMTRSKRWEWVAGRLGDIGYSRTAEDCRKKWAELVKKSVTCDDTLASEDLRGGGSPSGGEAGSEGGGTDASDTATKTRRTSSRKARGGDSPALMYGMTSVMEESTRALCEGLDKAASTLARASTDGSRMVVTEIGAVVGAMRQGNAVLEMLVGVMAARGAGSGRGWQPRHGPLHKEIDQKSYHYYSVDVNGKATVDLDAAIGYHKRQLSHVLVWVKKVGSFIPDDWESLTVDIVGDIVLKLVDNLAEDHDWRLDNGAFFYTYLDPLLVGRGYLHGEIRM</sequence>
<accession>A0A388KMT5</accession>
<keyword evidence="4" id="KW-1185">Reference proteome</keyword>
<protein>
    <recommendedName>
        <fullName evidence="2">Myb-like domain-containing protein</fullName>
    </recommendedName>
</protein>
<feature type="domain" description="Myb-like" evidence="2">
    <location>
        <begin position="287"/>
        <end position="357"/>
    </location>
</feature>
<dbReference type="Pfam" id="PF13837">
    <property type="entry name" value="Myb_DNA-bind_4"/>
    <property type="match status" value="1"/>
</dbReference>
<dbReference type="Gramene" id="GBG71374">
    <property type="protein sequence ID" value="GBG71374"/>
    <property type="gene ID" value="CBR_g8793"/>
</dbReference>
<dbReference type="OrthoDB" id="691673at2759"/>
<evidence type="ECO:0000313" key="4">
    <source>
        <dbReference type="Proteomes" id="UP000265515"/>
    </source>
</evidence>
<proteinExistence type="predicted"/>
<reference evidence="3 4" key="1">
    <citation type="journal article" date="2018" name="Cell">
        <title>The Chara Genome: Secondary Complexity and Implications for Plant Terrestrialization.</title>
        <authorList>
            <person name="Nishiyama T."/>
            <person name="Sakayama H."/>
            <person name="Vries J.D."/>
            <person name="Buschmann H."/>
            <person name="Saint-Marcoux D."/>
            <person name="Ullrich K.K."/>
            <person name="Haas F.B."/>
            <person name="Vanderstraeten L."/>
            <person name="Becker D."/>
            <person name="Lang D."/>
            <person name="Vosolsobe S."/>
            <person name="Rombauts S."/>
            <person name="Wilhelmsson P.K.I."/>
            <person name="Janitza P."/>
            <person name="Kern R."/>
            <person name="Heyl A."/>
            <person name="Rumpler F."/>
            <person name="Villalobos L.I.A.C."/>
            <person name="Clay J.M."/>
            <person name="Skokan R."/>
            <person name="Toyoda A."/>
            <person name="Suzuki Y."/>
            <person name="Kagoshima H."/>
            <person name="Schijlen E."/>
            <person name="Tajeshwar N."/>
            <person name="Catarino B."/>
            <person name="Hetherington A.J."/>
            <person name="Saltykova A."/>
            <person name="Bonnot C."/>
            <person name="Breuninger H."/>
            <person name="Symeonidi A."/>
            <person name="Radhakrishnan G.V."/>
            <person name="Van Nieuwerburgh F."/>
            <person name="Deforce D."/>
            <person name="Chang C."/>
            <person name="Karol K.G."/>
            <person name="Hedrich R."/>
            <person name="Ulvskov P."/>
            <person name="Glockner G."/>
            <person name="Delwiche C.F."/>
            <person name="Petrasek J."/>
            <person name="Van de Peer Y."/>
            <person name="Friml J."/>
            <person name="Beilby M."/>
            <person name="Dolan L."/>
            <person name="Kohara Y."/>
            <person name="Sugano S."/>
            <person name="Fujiyama A."/>
            <person name="Delaux P.-M."/>
            <person name="Quint M."/>
            <person name="TheiBen G."/>
            <person name="Hagemann M."/>
            <person name="Harholt J."/>
            <person name="Dunand C."/>
            <person name="Zachgo S."/>
            <person name="Langdale J."/>
            <person name="Maumus F."/>
            <person name="Straeten D.V.D."/>
            <person name="Gould S.B."/>
            <person name="Rensing S.A."/>
        </authorList>
    </citation>
    <scope>NUCLEOTIDE SEQUENCE [LARGE SCALE GENOMIC DNA]</scope>
    <source>
        <strain evidence="3 4">S276</strain>
    </source>
</reference>
<name>A0A388KMT5_CHABU</name>
<organism evidence="3 4">
    <name type="scientific">Chara braunii</name>
    <name type="common">Braun's stonewort</name>
    <dbReference type="NCBI Taxonomy" id="69332"/>
    <lineage>
        <taxon>Eukaryota</taxon>
        <taxon>Viridiplantae</taxon>
        <taxon>Streptophyta</taxon>
        <taxon>Charophyceae</taxon>
        <taxon>Charales</taxon>
        <taxon>Characeae</taxon>
        <taxon>Chara</taxon>
    </lineage>
</organism>
<dbReference type="EMBL" id="BFEA01000145">
    <property type="protein sequence ID" value="GBG71374.1"/>
    <property type="molecule type" value="Genomic_DNA"/>
</dbReference>
<feature type="compositionally biased region" description="Basic residues" evidence="1">
    <location>
        <begin position="398"/>
        <end position="407"/>
    </location>
</feature>
<evidence type="ECO:0000256" key="1">
    <source>
        <dbReference type="SAM" id="MobiDB-lite"/>
    </source>
</evidence>
<dbReference type="Proteomes" id="UP000265515">
    <property type="component" value="Unassembled WGS sequence"/>
</dbReference>
<dbReference type="InterPro" id="IPR001005">
    <property type="entry name" value="SANT/Myb"/>
</dbReference>
<dbReference type="PROSITE" id="PS50090">
    <property type="entry name" value="MYB_LIKE"/>
    <property type="match status" value="1"/>
</dbReference>
<feature type="compositionally biased region" description="Gly residues" evidence="1">
    <location>
        <begin position="374"/>
        <end position="390"/>
    </location>
</feature>
<gene>
    <name evidence="3" type="ORF">CBR_g8793</name>
</gene>
<evidence type="ECO:0000259" key="2">
    <source>
        <dbReference type="PROSITE" id="PS50090"/>
    </source>
</evidence>
<dbReference type="Gene3D" id="1.10.10.60">
    <property type="entry name" value="Homeodomain-like"/>
    <property type="match status" value="1"/>
</dbReference>
<evidence type="ECO:0000313" key="3">
    <source>
        <dbReference type="EMBL" id="GBG71374.1"/>
    </source>
</evidence>
<feature type="region of interest" description="Disordered" evidence="1">
    <location>
        <begin position="367"/>
        <end position="415"/>
    </location>
</feature>
<comment type="caution">
    <text evidence="3">The sequence shown here is derived from an EMBL/GenBank/DDBJ whole genome shotgun (WGS) entry which is preliminary data.</text>
</comment>
<dbReference type="InterPro" id="IPR044822">
    <property type="entry name" value="Myb_DNA-bind_4"/>
</dbReference>
<feature type="compositionally biased region" description="Basic and acidic residues" evidence="1">
    <location>
        <begin position="260"/>
        <end position="271"/>
    </location>
</feature>
<feature type="region of interest" description="Disordered" evidence="1">
    <location>
        <begin position="209"/>
        <end position="295"/>
    </location>
</feature>
<dbReference type="AlphaFoldDB" id="A0A388KMT5"/>